<dbReference type="GO" id="GO:0005829">
    <property type="term" value="C:cytosol"/>
    <property type="evidence" value="ECO:0007669"/>
    <property type="project" value="TreeGrafter"/>
</dbReference>
<dbReference type="GO" id="GO:0005776">
    <property type="term" value="C:autophagosome"/>
    <property type="evidence" value="ECO:0007669"/>
    <property type="project" value="TreeGrafter"/>
</dbReference>
<sequence>GLRIIHAKGLVHRDIKGENLMMHCPPGSNRVIVKIADFGLVKDQGALQQTMLMSAKGTPLNMAPELVIGDGRASAKVDIYSAGVVIYQLAYHEYPIKAGSIQDLMKLMQQQKISRPAVIKDNLLWNFICHCLNFDRTQRYSAEQALQDPYFTGPLAQQEISQEARQIAVQLQLAQQNGDKSVTLYDINPSFTVPKTEIKTAISYDPDVDLQPIYAQIPTQQIYQQQQQSIRPLQSLSQGQINPALLQQNPGAIQQQQQQFPPPGFGQQLQRTGIFQQPPPVVVQPPKIPAGLQPVGGAQPAQIPPNIQPVNTPAQQLSNIQPVLFQQEQPVIIAPNIQPENQPVSNIQPDQIQQQYQQQNNNLDQNQQLQQQQQQSPVRQTQNHLPQPEENEVQIPCEICDKLIRASKLEKHQQECAEEQRQQREQKRLEREKKRKKKEGDEA</sequence>
<dbReference type="GO" id="GO:0000045">
    <property type="term" value="P:autophagosome assembly"/>
    <property type="evidence" value="ECO:0007669"/>
    <property type="project" value="TreeGrafter"/>
</dbReference>
<dbReference type="InterPro" id="IPR011009">
    <property type="entry name" value="Kinase-like_dom_sf"/>
</dbReference>
<name>A0A5J4U9S9_9EUKA</name>
<dbReference type="GO" id="GO:0000407">
    <property type="term" value="C:phagophore assembly site"/>
    <property type="evidence" value="ECO:0007669"/>
    <property type="project" value="TreeGrafter"/>
</dbReference>
<dbReference type="Proteomes" id="UP000324800">
    <property type="component" value="Unassembled WGS sequence"/>
</dbReference>
<gene>
    <name evidence="7" type="ORF">EZS28_037811</name>
</gene>
<feature type="non-terminal residue" evidence="7">
    <location>
        <position position="443"/>
    </location>
</feature>
<accession>A0A5J4U9S9</accession>
<dbReference type="Gene3D" id="1.10.510.10">
    <property type="entry name" value="Transferase(Phosphotransferase) domain 1"/>
    <property type="match status" value="1"/>
</dbReference>
<feature type="region of interest" description="Disordered" evidence="5">
    <location>
        <begin position="354"/>
        <end position="390"/>
    </location>
</feature>
<evidence type="ECO:0000256" key="2">
    <source>
        <dbReference type="ARBA" id="ARBA00022741"/>
    </source>
</evidence>
<feature type="compositionally biased region" description="Low complexity" evidence="5">
    <location>
        <begin position="354"/>
        <end position="383"/>
    </location>
</feature>
<dbReference type="GO" id="GO:0005524">
    <property type="term" value="F:ATP binding"/>
    <property type="evidence" value="ECO:0007669"/>
    <property type="project" value="UniProtKB-KW"/>
</dbReference>
<dbReference type="PROSITE" id="PS00108">
    <property type="entry name" value="PROTEIN_KINASE_ST"/>
    <property type="match status" value="1"/>
</dbReference>
<dbReference type="AlphaFoldDB" id="A0A5J4U9S9"/>
<dbReference type="InterPro" id="IPR045269">
    <property type="entry name" value="Atg1-like"/>
</dbReference>
<evidence type="ECO:0000259" key="6">
    <source>
        <dbReference type="PROSITE" id="PS50011"/>
    </source>
</evidence>
<feature type="non-terminal residue" evidence="7">
    <location>
        <position position="1"/>
    </location>
</feature>
<feature type="region of interest" description="Disordered" evidence="5">
    <location>
        <begin position="294"/>
        <end position="313"/>
    </location>
</feature>
<organism evidence="7 8">
    <name type="scientific">Streblomastix strix</name>
    <dbReference type="NCBI Taxonomy" id="222440"/>
    <lineage>
        <taxon>Eukaryota</taxon>
        <taxon>Metamonada</taxon>
        <taxon>Preaxostyla</taxon>
        <taxon>Oxymonadida</taxon>
        <taxon>Streblomastigidae</taxon>
        <taxon>Streblomastix</taxon>
    </lineage>
</organism>
<dbReference type="PROSITE" id="PS50011">
    <property type="entry name" value="PROTEIN_KINASE_DOM"/>
    <property type="match status" value="1"/>
</dbReference>
<dbReference type="InterPro" id="IPR000719">
    <property type="entry name" value="Prot_kinase_dom"/>
</dbReference>
<dbReference type="GO" id="GO:0016020">
    <property type="term" value="C:membrane"/>
    <property type="evidence" value="ECO:0007669"/>
    <property type="project" value="TreeGrafter"/>
</dbReference>
<feature type="domain" description="Protein kinase" evidence="6">
    <location>
        <begin position="1"/>
        <end position="151"/>
    </location>
</feature>
<dbReference type="InterPro" id="IPR008271">
    <property type="entry name" value="Ser/Thr_kinase_AS"/>
</dbReference>
<keyword evidence="2" id="KW-0547">Nucleotide-binding</keyword>
<keyword evidence="3" id="KW-0418">Kinase</keyword>
<dbReference type="GO" id="GO:0004674">
    <property type="term" value="F:protein serine/threonine kinase activity"/>
    <property type="evidence" value="ECO:0007669"/>
    <property type="project" value="InterPro"/>
</dbReference>
<evidence type="ECO:0000256" key="1">
    <source>
        <dbReference type="ARBA" id="ARBA00022679"/>
    </source>
</evidence>
<proteinExistence type="predicted"/>
<feature type="region of interest" description="Disordered" evidence="5">
    <location>
        <begin position="410"/>
        <end position="443"/>
    </location>
</feature>
<evidence type="ECO:0000313" key="7">
    <source>
        <dbReference type="EMBL" id="KAA6366662.1"/>
    </source>
</evidence>
<reference evidence="7 8" key="1">
    <citation type="submission" date="2019-03" db="EMBL/GenBank/DDBJ databases">
        <title>Single cell metagenomics reveals metabolic interactions within the superorganism composed of flagellate Streblomastix strix and complex community of Bacteroidetes bacteria on its surface.</title>
        <authorList>
            <person name="Treitli S.C."/>
            <person name="Kolisko M."/>
            <person name="Husnik F."/>
            <person name="Keeling P."/>
            <person name="Hampl V."/>
        </authorList>
    </citation>
    <scope>NUCLEOTIDE SEQUENCE [LARGE SCALE GENOMIC DNA]</scope>
    <source>
        <strain evidence="7">ST1C</strain>
    </source>
</reference>
<dbReference type="PANTHER" id="PTHR24348:SF22">
    <property type="entry name" value="NON-SPECIFIC SERINE_THREONINE PROTEIN KINASE"/>
    <property type="match status" value="1"/>
</dbReference>
<evidence type="ECO:0000256" key="5">
    <source>
        <dbReference type="SAM" id="MobiDB-lite"/>
    </source>
</evidence>
<comment type="caution">
    <text evidence="7">The sequence shown here is derived from an EMBL/GenBank/DDBJ whole genome shotgun (WGS) entry which is preliminary data.</text>
</comment>
<dbReference type="PANTHER" id="PTHR24348">
    <property type="entry name" value="SERINE/THREONINE-PROTEIN KINASE UNC-51-RELATED"/>
    <property type="match status" value="1"/>
</dbReference>
<dbReference type="EMBL" id="SNRW01019129">
    <property type="protein sequence ID" value="KAA6366662.1"/>
    <property type="molecule type" value="Genomic_DNA"/>
</dbReference>
<evidence type="ECO:0000256" key="3">
    <source>
        <dbReference type="ARBA" id="ARBA00022777"/>
    </source>
</evidence>
<keyword evidence="1" id="KW-0808">Transferase</keyword>
<evidence type="ECO:0000256" key="4">
    <source>
        <dbReference type="ARBA" id="ARBA00022840"/>
    </source>
</evidence>
<evidence type="ECO:0000313" key="8">
    <source>
        <dbReference type="Proteomes" id="UP000324800"/>
    </source>
</evidence>
<protein>
    <recommendedName>
        <fullName evidence="6">Protein kinase domain-containing protein</fullName>
    </recommendedName>
</protein>
<keyword evidence="4" id="KW-0067">ATP-binding</keyword>
<dbReference type="SUPFAM" id="SSF56112">
    <property type="entry name" value="Protein kinase-like (PK-like)"/>
    <property type="match status" value="1"/>
</dbReference>
<dbReference type="Pfam" id="PF00069">
    <property type="entry name" value="Pkinase"/>
    <property type="match status" value="1"/>
</dbReference>
<dbReference type="SMART" id="SM00220">
    <property type="entry name" value="S_TKc"/>
    <property type="match status" value="1"/>
</dbReference>
<dbReference type="GO" id="GO:0010506">
    <property type="term" value="P:regulation of autophagy"/>
    <property type="evidence" value="ECO:0007669"/>
    <property type="project" value="InterPro"/>
</dbReference>